<dbReference type="Gene3D" id="3.10.180.10">
    <property type="entry name" value="2,3-Dihydroxybiphenyl 1,2-Dioxygenase, domain 1"/>
    <property type="match status" value="1"/>
</dbReference>
<evidence type="ECO:0000313" key="2">
    <source>
        <dbReference type="EMBL" id="CEI73064.1"/>
    </source>
</evidence>
<keyword evidence="2" id="KW-0560">Oxidoreductase</keyword>
<keyword evidence="3" id="KW-1185">Reference proteome</keyword>
<dbReference type="SUPFAM" id="SSF54593">
    <property type="entry name" value="Glyoxalase/Bleomycin resistance protein/Dihydroxybiphenyl dioxygenase"/>
    <property type="match status" value="1"/>
</dbReference>
<protein>
    <submittedName>
        <fullName evidence="2">Glyoxalase/bleomycin resistance protein/dioxygenase</fullName>
    </submittedName>
</protein>
<dbReference type="Proteomes" id="UP000245695">
    <property type="component" value="Chromosome 1"/>
</dbReference>
<dbReference type="InterPro" id="IPR004360">
    <property type="entry name" value="Glyas_Fos-R_dOase_dom"/>
</dbReference>
<dbReference type="EMBL" id="LN650648">
    <property type="protein sequence ID" value="CEI73064.1"/>
    <property type="molecule type" value="Genomic_DNA"/>
</dbReference>
<name>A0A2P2BVK7_9FIRM</name>
<organism evidence="2 3">
    <name type="scientific">Romboutsia hominis</name>
    <dbReference type="NCBI Taxonomy" id="1507512"/>
    <lineage>
        <taxon>Bacteria</taxon>
        <taxon>Bacillati</taxon>
        <taxon>Bacillota</taxon>
        <taxon>Clostridia</taxon>
        <taxon>Peptostreptococcales</taxon>
        <taxon>Peptostreptococcaceae</taxon>
        <taxon>Romboutsia</taxon>
    </lineage>
</organism>
<proteinExistence type="predicted"/>
<dbReference type="InterPro" id="IPR029068">
    <property type="entry name" value="Glyas_Bleomycin-R_OHBP_Dase"/>
</dbReference>
<dbReference type="KEGG" id="rhom:FRIFI_1530"/>
<evidence type="ECO:0000313" key="3">
    <source>
        <dbReference type="Proteomes" id="UP000245695"/>
    </source>
</evidence>
<reference evidence="2 3" key="1">
    <citation type="submission" date="2014-09" db="EMBL/GenBank/DDBJ databases">
        <authorList>
            <person name="Hornung B.V."/>
        </authorList>
    </citation>
    <scope>NUCLEOTIDE SEQUENCE [LARGE SCALE GENOMIC DNA]</scope>
    <source>
        <strain evidence="2 3">FRIFI</strain>
    </source>
</reference>
<dbReference type="PANTHER" id="PTHR36437:SF2">
    <property type="entry name" value="GLYOXALASE_BLEOMYCIN RESISTANCE PROTEIN_DIOXYGENASE"/>
    <property type="match status" value="1"/>
</dbReference>
<sequence>MIDKIGKITIYVNNQEEAKEFWINKMNFIVKLEKQMGPSMKWLEVGPSKEEFTTFVIYDKNMMLSQNPKANVNHPNIILSTRDIENTYNKMKSNEVEVGELMIMPYGKIFSFKDQDGNDYLVREDIY</sequence>
<dbReference type="GO" id="GO:0051213">
    <property type="term" value="F:dioxygenase activity"/>
    <property type="evidence" value="ECO:0007669"/>
    <property type="project" value="UniProtKB-KW"/>
</dbReference>
<accession>A0A2P2BVK7</accession>
<dbReference type="InterPro" id="IPR037523">
    <property type="entry name" value="VOC_core"/>
</dbReference>
<dbReference type="PROSITE" id="PS51819">
    <property type="entry name" value="VOC"/>
    <property type="match status" value="1"/>
</dbReference>
<dbReference type="AlphaFoldDB" id="A0A2P2BVK7"/>
<dbReference type="Pfam" id="PF00903">
    <property type="entry name" value="Glyoxalase"/>
    <property type="match status" value="1"/>
</dbReference>
<dbReference type="RefSeq" id="WP_092925587.1">
    <property type="nucleotide sequence ID" value="NZ_FJTZ01000012.1"/>
</dbReference>
<evidence type="ECO:0000259" key="1">
    <source>
        <dbReference type="PROSITE" id="PS51819"/>
    </source>
</evidence>
<gene>
    <name evidence="2" type="ORF">FRIFI_1530</name>
</gene>
<feature type="domain" description="VOC" evidence="1">
    <location>
        <begin position="4"/>
        <end position="125"/>
    </location>
</feature>
<dbReference type="PANTHER" id="PTHR36437">
    <property type="entry name" value="GLYOXALASE/BLEOMYCIN RESISTANCE PROTEIN/DIOXYGENASE"/>
    <property type="match status" value="1"/>
</dbReference>
<keyword evidence="2" id="KW-0223">Dioxygenase</keyword>